<dbReference type="PROSITE" id="PS50931">
    <property type="entry name" value="HTH_LYSR"/>
    <property type="match status" value="1"/>
</dbReference>
<evidence type="ECO:0000313" key="6">
    <source>
        <dbReference type="EMBL" id="BBT40572.1"/>
    </source>
</evidence>
<dbReference type="EMBL" id="AP022227">
    <property type="protein sequence ID" value="BBT40572.1"/>
    <property type="molecule type" value="Genomic_DNA"/>
</dbReference>
<dbReference type="Gene3D" id="3.40.190.290">
    <property type="match status" value="1"/>
</dbReference>
<evidence type="ECO:0000259" key="5">
    <source>
        <dbReference type="PROSITE" id="PS50931"/>
    </source>
</evidence>
<dbReference type="InterPro" id="IPR005119">
    <property type="entry name" value="LysR_subst-bd"/>
</dbReference>
<dbReference type="InterPro" id="IPR000847">
    <property type="entry name" value="LysR_HTH_N"/>
</dbReference>
<proteinExistence type="inferred from homology"/>
<protein>
    <submittedName>
        <fullName evidence="6">LysR family transcriptional regulator</fullName>
    </submittedName>
</protein>
<dbReference type="CDD" id="cd08422">
    <property type="entry name" value="PBP2_CrgA_like"/>
    <property type="match status" value="1"/>
</dbReference>
<dbReference type="Proteomes" id="UP000515680">
    <property type="component" value="Chromosome"/>
</dbReference>
<keyword evidence="3" id="KW-0238">DNA-binding</keyword>
<reference evidence="6 7" key="1">
    <citation type="submission" date="2019-12" db="EMBL/GenBank/DDBJ databases">
        <title>complete genome sequences of Pseudomonas putida str. WP8-W18-CRE-01 isolated from wastewater treatment plant effluent.</title>
        <authorList>
            <person name="Sekizuka T."/>
            <person name="Itokawa K."/>
            <person name="Yatsu K."/>
            <person name="Inamine Y."/>
            <person name="Kuroda M."/>
        </authorList>
    </citation>
    <scope>NUCLEOTIDE SEQUENCE [LARGE SCALE GENOMIC DNA]</scope>
    <source>
        <strain evidence="6 7">WP8-W18-CRE-01</strain>
    </source>
</reference>
<organism evidence="6 7">
    <name type="scientific">Pseudomonas putida</name>
    <name type="common">Arthrobacter siderocapsulatus</name>
    <dbReference type="NCBI Taxonomy" id="303"/>
    <lineage>
        <taxon>Bacteria</taxon>
        <taxon>Pseudomonadati</taxon>
        <taxon>Pseudomonadota</taxon>
        <taxon>Gammaproteobacteria</taxon>
        <taxon>Pseudomonadales</taxon>
        <taxon>Pseudomonadaceae</taxon>
        <taxon>Pseudomonas</taxon>
    </lineage>
</organism>
<dbReference type="Gene3D" id="1.10.10.10">
    <property type="entry name" value="Winged helix-like DNA-binding domain superfamily/Winged helix DNA-binding domain"/>
    <property type="match status" value="1"/>
</dbReference>
<gene>
    <name evidence="6" type="ORF">WP8W18C01_29130</name>
</gene>
<keyword evidence="2" id="KW-0805">Transcription regulation</keyword>
<evidence type="ECO:0000256" key="4">
    <source>
        <dbReference type="ARBA" id="ARBA00023163"/>
    </source>
</evidence>
<dbReference type="Pfam" id="PF03466">
    <property type="entry name" value="LysR_substrate"/>
    <property type="match status" value="1"/>
</dbReference>
<dbReference type="InterPro" id="IPR058163">
    <property type="entry name" value="LysR-type_TF_proteobact-type"/>
</dbReference>
<dbReference type="InterPro" id="IPR036388">
    <property type="entry name" value="WH-like_DNA-bd_sf"/>
</dbReference>
<evidence type="ECO:0000313" key="7">
    <source>
        <dbReference type="Proteomes" id="UP000515680"/>
    </source>
</evidence>
<dbReference type="InterPro" id="IPR036390">
    <property type="entry name" value="WH_DNA-bd_sf"/>
</dbReference>
<evidence type="ECO:0000256" key="1">
    <source>
        <dbReference type="ARBA" id="ARBA00009437"/>
    </source>
</evidence>
<accession>A0A6S5TVN6</accession>
<dbReference type="Pfam" id="PF00126">
    <property type="entry name" value="HTH_1"/>
    <property type="match status" value="1"/>
</dbReference>
<dbReference type="SUPFAM" id="SSF53850">
    <property type="entry name" value="Periplasmic binding protein-like II"/>
    <property type="match status" value="1"/>
</dbReference>
<dbReference type="SUPFAM" id="SSF46785">
    <property type="entry name" value="Winged helix' DNA-binding domain"/>
    <property type="match status" value="1"/>
</dbReference>
<dbReference type="AlphaFoldDB" id="A0A6S5TVN6"/>
<dbReference type="PANTHER" id="PTHR30537:SF5">
    <property type="entry name" value="HTH-TYPE TRANSCRIPTIONAL ACTIVATOR TTDR-RELATED"/>
    <property type="match status" value="1"/>
</dbReference>
<keyword evidence="4" id="KW-0804">Transcription</keyword>
<evidence type="ECO:0000256" key="3">
    <source>
        <dbReference type="ARBA" id="ARBA00023125"/>
    </source>
</evidence>
<evidence type="ECO:0000256" key="2">
    <source>
        <dbReference type="ARBA" id="ARBA00023015"/>
    </source>
</evidence>
<feature type="domain" description="HTH lysR-type" evidence="5">
    <location>
        <begin position="30"/>
        <end position="82"/>
    </location>
</feature>
<sequence length="322" mass="35383">MAIIRAAVTFGLALPVLFDKVVRMDKFLALSMFVETVRCGGYSAAARKLGVATSSVARQVAALEADLGATLITRSTRRNSPTDLGQAYFANAVAILDALAAADSLVMDRGSEAKGTLRVSVPVEFGRHLISPHLGRFLDSHPGLEVTLNLSDERVDLFKERIDLSVRLGSTVSSDEVICTPLGHFQRWLVASPAYLEQHAAPAHPLELPRHRCLRFDYGGPMRAWQFQIDDQTVPVQVHGQMQSNNADVLRQAAVAGQGIALLADWLVAEDVRHGRLIRLLPMFEVNPTSVDTSINMVYLPANRESTRIKAFARFMKTLLDR</sequence>
<name>A0A6S5TVN6_PSEPU</name>
<dbReference type="GO" id="GO:0003700">
    <property type="term" value="F:DNA-binding transcription factor activity"/>
    <property type="evidence" value="ECO:0007669"/>
    <property type="project" value="InterPro"/>
</dbReference>
<dbReference type="PANTHER" id="PTHR30537">
    <property type="entry name" value="HTH-TYPE TRANSCRIPTIONAL REGULATOR"/>
    <property type="match status" value="1"/>
</dbReference>
<comment type="similarity">
    <text evidence="1">Belongs to the LysR transcriptional regulatory family.</text>
</comment>
<dbReference type="GO" id="GO:0003677">
    <property type="term" value="F:DNA binding"/>
    <property type="evidence" value="ECO:0007669"/>
    <property type="project" value="UniProtKB-KW"/>
</dbReference>